<accession>A0A0A9BBS6</accession>
<proteinExistence type="predicted"/>
<reference evidence="1" key="2">
    <citation type="journal article" date="2015" name="Data Brief">
        <title>Shoot transcriptome of the giant reed, Arundo donax.</title>
        <authorList>
            <person name="Barrero R.A."/>
            <person name="Guerrero F.D."/>
            <person name="Moolhuijzen P."/>
            <person name="Goolsby J.A."/>
            <person name="Tidwell J."/>
            <person name="Bellgard S.E."/>
            <person name="Bellgard M.I."/>
        </authorList>
    </citation>
    <scope>NUCLEOTIDE SEQUENCE</scope>
    <source>
        <tissue evidence="1">Shoot tissue taken approximately 20 cm above the soil surface</tissue>
    </source>
</reference>
<sequence length="35" mass="4352">MARSGAELVVPARGRRPRRRWWWPWGKREGERFEE</sequence>
<dbReference type="EMBL" id="GBRH01236456">
    <property type="protein sequence ID" value="JAD61439.1"/>
    <property type="molecule type" value="Transcribed_RNA"/>
</dbReference>
<name>A0A0A9BBS6_ARUDO</name>
<protein>
    <submittedName>
        <fullName evidence="1">Uncharacterized protein</fullName>
    </submittedName>
</protein>
<dbReference type="AlphaFoldDB" id="A0A0A9BBS6"/>
<reference evidence="1" key="1">
    <citation type="submission" date="2014-09" db="EMBL/GenBank/DDBJ databases">
        <authorList>
            <person name="Magalhaes I.L.F."/>
            <person name="Oliveira U."/>
            <person name="Santos F.R."/>
            <person name="Vidigal T.H.D.A."/>
            <person name="Brescovit A.D."/>
            <person name="Santos A.J."/>
        </authorList>
    </citation>
    <scope>NUCLEOTIDE SEQUENCE</scope>
    <source>
        <tissue evidence="1">Shoot tissue taken approximately 20 cm above the soil surface</tissue>
    </source>
</reference>
<evidence type="ECO:0000313" key="1">
    <source>
        <dbReference type="EMBL" id="JAD61439.1"/>
    </source>
</evidence>
<organism evidence="1">
    <name type="scientific">Arundo donax</name>
    <name type="common">Giant reed</name>
    <name type="synonym">Donax arundinaceus</name>
    <dbReference type="NCBI Taxonomy" id="35708"/>
    <lineage>
        <taxon>Eukaryota</taxon>
        <taxon>Viridiplantae</taxon>
        <taxon>Streptophyta</taxon>
        <taxon>Embryophyta</taxon>
        <taxon>Tracheophyta</taxon>
        <taxon>Spermatophyta</taxon>
        <taxon>Magnoliopsida</taxon>
        <taxon>Liliopsida</taxon>
        <taxon>Poales</taxon>
        <taxon>Poaceae</taxon>
        <taxon>PACMAD clade</taxon>
        <taxon>Arundinoideae</taxon>
        <taxon>Arundineae</taxon>
        <taxon>Arundo</taxon>
    </lineage>
</organism>